<dbReference type="KEGG" id="mmob:F6R98_06475"/>
<dbReference type="EMBL" id="CP044205">
    <property type="protein sequence ID" value="QFY41716.1"/>
    <property type="molecule type" value="Genomic_DNA"/>
</dbReference>
<dbReference type="GO" id="GO:0006313">
    <property type="term" value="P:DNA transposition"/>
    <property type="evidence" value="ECO:0007669"/>
    <property type="project" value="InterPro"/>
</dbReference>
<evidence type="ECO:0000313" key="5">
    <source>
        <dbReference type="Proteomes" id="UP000325755"/>
    </source>
</evidence>
<organism evidence="3 5">
    <name type="scientific">Candidatus Methylospira mobilis</name>
    <dbReference type="NCBI Taxonomy" id="1808979"/>
    <lineage>
        <taxon>Bacteria</taxon>
        <taxon>Pseudomonadati</taxon>
        <taxon>Pseudomonadota</taxon>
        <taxon>Gammaproteobacteria</taxon>
        <taxon>Methylococcales</taxon>
        <taxon>Methylococcaceae</taxon>
        <taxon>Candidatus Methylospira</taxon>
    </lineage>
</organism>
<dbReference type="InterPro" id="IPR051839">
    <property type="entry name" value="RD_transcriptional_regulator"/>
</dbReference>
<keyword evidence="5" id="KW-1185">Reference proteome</keyword>
<name>A0A5Q0BEL5_9GAMM</name>
<dbReference type="InterPro" id="IPR009057">
    <property type="entry name" value="Homeodomain-like_sf"/>
</dbReference>
<evidence type="ECO:0000256" key="1">
    <source>
        <dbReference type="ARBA" id="ARBA00009964"/>
    </source>
</evidence>
<dbReference type="PANTHER" id="PTHR33215">
    <property type="entry name" value="PROTEIN DISTAL ANTENNA"/>
    <property type="match status" value="1"/>
</dbReference>
<dbReference type="PANTHER" id="PTHR33215:SF13">
    <property type="entry name" value="PROTEIN DISTAL ANTENNA"/>
    <property type="match status" value="1"/>
</dbReference>
<reference evidence="3 5" key="1">
    <citation type="submission" date="2019-09" db="EMBL/GenBank/DDBJ databases">
        <title>Ecophysiology of the spiral-shaped methanotroph Methylospira mobilis as revealed by the complete genome sequence.</title>
        <authorList>
            <person name="Oshkin I.Y."/>
            <person name="Dedysh S.N."/>
            <person name="Miroshnikov K."/>
            <person name="Danilova O.V."/>
            <person name="Hakobyan A."/>
            <person name="Liesack W."/>
        </authorList>
    </citation>
    <scope>NUCLEOTIDE SEQUENCE [LARGE SCALE GENOMIC DNA]</scope>
    <source>
        <strain evidence="3 5">Shm1</strain>
    </source>
</reference>
<dbReference type="AlphaFoldDB" id="A0A5Q0BEL5"/>
<dbReference type="KEGG" id="mmob:F6R98_08930"/>
<sequence>MKTNEKKHKRPKYSLEFKQDAAQLVLEKGYSLNQAADHLGISLSALGRWVRAERKPSGNESATKKPGLNLGDHDELIRLRKEIEQLRMEREILKKAAVFFAKEAE</sequence>
<dbReference type="EMBL" id="CP044205">
    <property type="protein sequence ID" value="QFY42315.1"/>
    <property type="molecule type" value="Genomic_DNA"/>
</dbReference>
<dbReference type="RefSeq" id="WP_153247700.1">
    <property type="nucleotide sequence ID" value="NZ_CP044205.1"/>
</dbReference>
<dbReference type="Proteomes" id="UP000325755">
    <property type="component" value="Chromosome"/>
</dbReference>
<dbReference type="CDD" id="cd00093">
    <property type="entry name" value="HTH_XRE"/>
    <property type="match status" value="1"/>
</dbReference>
<dbReference type="KEGG" id="mmob:F6R98_02960"/>
<protein>
    <submittedName>
        <fullName evidence="3">Transposase</fullName>
    </submittedName>
</protein>
<dbReference type="Gene3D" id="1.10.10.60">
    <property type="entry name" value="Homeodomain-like"/>
    <property type="match status" value="1"/>
</dbReference>
<accession>A0A5Q0BEL5</accession>
<dbReference type="InterPro" id="IPR002514">
    <property type="entry name" value="Transposase_8"/>
</dbReference>
<evidence type="ECO:0000313" key="4">
    <source>
        <dbReference type="EMBL" id="QFY42730.1"/>
    </source>
</evidence>
<dbReference type="Pfam" id="PF01527">
    <property type="entry name" value="HTH_Tnp_1"/>
    <property type="match status" value="1"/>
</dbReference>
<evidence type="ECO:0000313" key="2">
    <source>
        <dbReference type="EMBL" id="QFY41716.1"/>
    </source>
</evidence>
<dbReference type="InterPro" id="IPR001387">
    <property type="entry name" value="Cro/C1-type_HTH"/>
</dbReference>
<proteinExistence type="inferred from homology"/>
<evidence type="ECO:0000313" key="3">
    <source>
        <dbReference type="EMBL" id="QFY42315.1"/>
    </source>
</evidence>
<dbReference type="GO" id="GO:0004803">
    <property type="term" value="F:transposase activity"/>
    <property type="evidence" value="ECO:0007669"/>
    <property type="project" value="InterPro"/>
</dbReference>
<gene>
    <name evidence="2" type="ORF">F6R98_02960</name>
    <name evidence="3" type="ORF">F6R98_06475</name>
    <name evidence="4" type="ORF">F6R98_08930</name>
</gene>
<dbReference type="SUPFAM" id="SSF46689">
    <property type="entry name" value="Homeodomain-like"/>
    <property type="match status" value="1"/>
</dbReference>
<comment type="similarity">
    <text evidence="1">Belongs to the transposase 8 family.</text>
</comment>
<dbReference type="OrthoDB" id="9810995at2"/>
<dbReference type="EMBL" id="CP044205">
    <property type="protein sequence ID" value="QFY42730.1"/>
    <property type="molecule type" value="Genomic_DNA"/>
</dbReference>
<dbReference type="FunCoup" id="A0A5Q0BEL5">
    <property type="interactions" value="55"/>
</dbReference>
<dbReference type="GO" id="GO:0003677">
    <property type="term" value="F:DNA binding"/>
    <property type="evidence" value="ECO:0007669"/>
    <property type="project" value="InterPro"/>
</dbReference>